<gene>
    <name evidence="8" type="ORF">DM558_00260</name>
</gene>
<organism evidence="8 9">
    <name type="scientific">Entomomonas moraniae</name>
    <dbReference type="NCBI Taxonomy" id="2213226"/>
    <lineage>
        <taxon>Bacteria</taxon>
        <taxon>Pseudomonadati</taxon>
        <taxon>Pseudomonadota</taxon>
        <taxon>Gammaproteobacteria</taxon>
        <taxon>Pseudomonadales</taxon>
        <taxon>Pseudomonadaceae</taxon>
        <taxon>Entomomonas</taxon>
    </lineage>
</organism>
<evidence type="ECO:0000256" key="5">
    <source>
        <dbReference type="ARBA" id="ARBA00023136"/>
    </source>
</evidence>
<keyword evidence="4 6" id="KW-1133">Transmembrane helix</keyword>
<feature type="transmembrane region" description="Helical" evidence="6">
    <location>
        <begin position="233"/>
        <end position="253"/>
    </location>
</feature>
<dbReference type="Proteomes" id="UP000273143">
    <property type="component" value="Chromosome"/>
</dbReference>
<feature type="transmembrane region" description="Helical" evidence="6">
    <location>
        <begin position="190"/>
        <end position="213"/>
    </location>
</feature>
<dbReference type="AlphaFoldDB" id="A0A3S9XA30"/>
<name>A0A3S9XA30_9GAMM</name>
<evidence type="ECO:0000256" key="1">
    <source>
        <dbReference type="ARBA" id="ARBA00004651"/>
    </source>
</evidence>
<feature type="transmembrane region" description="Helical" evidence="6">
    <location>
        <begin position="292"/>
        <end position="311"/>
    </location>
</feature>
<dbReference type="PANTHER" id="PTHR30294:SF47">
    <property type="entry name" value="INNER MEMBRANE TRANSPORT PERMEASE YHHJ"/>
    <property type="match status" value="1"/>
</dbReference>
<evidence type="ECO:0000256" key="6">
    <source>
        <dbReference type="SAM" id="Phobius"/>
    </source>
</evidence>
<evidence type="ECO:0000259" key="7">
    <source>
        <dbReference type="Pfam" id="PF12698"/>
    </source>
</evidence>
<evidence type="ECO:0000313" key="9">
    <source>
        <dbReference type="Proteomes" id="UP000273143"/>
    </source>
</evidence>
<dbReference type="InterPro" id="IPR013525">
    <property type="entry name" value="ABC2_TM"/>
</dbReference>
<keyword evidence="2" id="KW-1003">Cell membrane</keyword>
<dbReference type="Gene3D" id="3.40.1710.10">
    <property type="entry name" value="abc type-2 transporter like domain"/>
    <property type="match status" value="1"/>
</dbReference>
<dbReference type="KEGG" id="emo:DM558_00260"/>
<accession>A0A3S9XA30</accession>
<dbReference type="InterPro" id="IPR051449">
    <property type="entry name" value="ABC-2_transporter_component"/>
</dbReference>
<feature type="domain" description="ABC-2 type transporter transmembrane" evidence="7">
    <location>
        <begin position="32"/>
        <end position="368"/>
    </location>
</feature>
<keyword evidence="9" id="KW-1185">Reference proteome</keyword>
<evidence type="ECO:0000256" key="3">
    <source>
        <dbReference type="ARBA" id="ARBA00022692"/>
    </source>
</evidence>
<reference evidence="9" key="1">
    <citation type="submission" date="2018-06" db="EMBL/GenBank/DDBJ databases">
        <title>Complete genome of Pseudomonas insecticola strain QZS01.</title>
        <authorList>
            <person name="Wang J."/>
            <person name="Su Q."/>
        </authorList>
    </citation>
    <scope>NUCLEOTIDE SEQUENCE [LARGE SCALE GENOMIC DNA]</scope>
    <source>
        <strain evidence="9">QZS01</strain>
    </source>
</reference>
<dbReference type="GO" id="GO:0140359">
    <property type="term" value="F:ABC-type transporter activity"/>
    <property type="evidence" value="ECO:0007669"/>
    <property type="project" value="InterPro"/>
</dbReference>
<evidence type="ECO:0000256" key="4">
    <source>
        <dbReference type="ARBA" id="ARBA00022989"/>
    </source>
</evidence>
<evidence type="ECO:0000256" key="2">
    <source>
        <dbReference type="ARBA" id="ARBA00022475"/>
    </source>
</evidence>
<feature type="transmembrane region" description="Helical" evidence="6">
    <location>
        <begin position="32"/>
        <end position="50"/>
    </location>
</feature>
<sequence length="383" mass="43184">MGLARIKLYWRCFYRSFSYEVKTAARSFTIHWITWIFPIILYSLLTGLFAQNTLLNLPVGLVDNDNSTLSRQLAREFNAAPHAKITRYQHGLTPALRDLEQTNIYSILYIPTNFEKDVLAGKQPTPELYYNALFYGSGYFSTQDYPALITMLNTSYRNTIATSYGIPLPQLTNPTIVYNSLFNATSSYAYYQQFAATIHILQMFIVSCMIYVLSHHRKILYSHPFSIALLGKLAPYTLIYVTTLICSLAALIFFSDAHVVGNPLYMLVVAIFYVIAAQSVGVLLFSFTKSAITAYSLIGLLVASAMTYSGITVPELSMPLPAQIISNLQPLTHALYTMFDIFLRNVQPISILEVCLILSIYPIVVAFLVRKRLKNRLNIADGN</sequence>
<feature type="transmembrane region" description="Helical" evidence="6">
    <location>
        <begin position="349"/>
        <end position="369"/>
    </location>
</feature>
<dbReference type="GO" id="GO:0005886">
    <property type="term" value="C:plasma membrane"/>
    <property type="evidence" value="ECO:0007669"/>
    <property type="project" value="UniProtKB-SubCell"/>
</dbReference>
<protein>
    <submittedName>
        <fullName evidence="8">ABC transporter permease</fullName>
    </submittedName>
</protein>
<dbReference type="Pfam" id="PF12698">
    <property type="entry name" value="ABC2_membrane_3"/>
    <property type="match status" value="1"/>
</dbReference>
<feature type="transmembrane region" description="Helical" evidence="6">
    <location>
        <begin position="265"/>
        <end position="285"/>
    </location>
</feature>
<dbReference type="PANTHER" id="PTHR30294">
    <property type="entry name" value="MEMBRANE COMPONENT OF ABC TRANSPORTER YHHJ-RELATED"/>
    <property type="match status" value="1"/>
</dbReference>
<dbReference type="EMBL" id="CP029822">
    <property type="protein sequence ID" value="AZS49303.1"/>
    <property type="molecule type" value="Genomic_DNA"/>
</dbReference>
<keyword evidence="3 6" id="KW-0812">Transmembrane</keyword>
<evidence type="ECO:0000313" key="8">
    <source>
        <dbReference type="EMBL" id="AZS49303.1"/>
    </source>
</evidence>
<dbReference type="RefSeq" id="WP_127161522.1">
    <property type="nucleotide sequence ID" value="NZ_CP029822.1"/>
</dbReference>
<comment type="subcellular location">
    <subcellularLocation>
        <location evidence="1">Cell membrane</location>
        <topology evidence="1">Multi-pass membrane protein</topology>
    </subcellularLocation>
</comment>
<keyword evidence="5 6" id="KW-0472">Membrane</keyword>
<proteinExistence type="predicted"/>